<dbReference type="InterPro" id="IPR056411">
    <property type="entry name" value="CysS_C"/>
</dbReference>
<feature type="domain" description="YqeB PH" evidence="3">
    <location>
        <begin position="6"/>
        <end position="148"/>
    </location>
</feature>
<dbReference type="Pfam" id="PF23494">
    <property type="entry name" value="bPH_10"/>
    <property type="match status" value="1"/>
</dbReference>
<dbReference type="Pfam" id="PF23493">
    <property type="entry name" value="CysS_C"/>
    <property type="match status" value="1"/>
</dbReference>
<comment type="caution">
    <text evidence="4">The sequence shown here is derived from an EMBL/GenBank/DDBJ whole genome shotgun (WGS) entry which is preliminary data.</text>
</comment>
<dbReference type="EMBL" id="JACHNH010000001">
    <property type="protein sequence ID" value="MBB4760887.1"/>
    <property type="molecule type" value="Genomic_DNA"/>
</dbReference>
<evidence type="ECO:0008006" key="6">
    <source>
        <dbReference type="Google" id="ProtNLM"/>
    </source>
</evidence>
<sequence length="222" mass="24315">MTDDSTTVATPAWARAAAWAALPAGGAGLGWVVHQLPDWILRVPFAPMRGPLRLAARLPEPEATIGALLLGALAGLVLAFLADRESLTVRMSHTEVTLKRPGTVRTVPRGEVAVAYRERDRLVLLGRTGRELAREPSHLASARLARLFGPVWSERDPYADAYRRWVPGLPDVPAEAEALFLARQRALDRGDGDDATELRGELARLGLVVRDEKKRQHFRVTG</sequence>
<keyword evidence="5" id="KW-1185">Reference proteome</keyword>
<evidence type="ECO:0000256" key="1">
    <source>
        <dbReference type="SAM" id="Phobius"/>
    </source>
</evidence>
<evidence type="ECO:0000313" key="4">
    <source>
        <dbReference type="EMBL" id="MBB4760887.1"/>
    </source>
</evidence>
<reference evidence="4 5" key="1">
    <citation type="submission" date="2020-08" db="EMBL/GenBank/DDBJ databases">
        <title>Sequencing the genomes of 1000 actinobacteria strains.</title>
        <authorList>
            <person name="Klenk H.-P."/>
        </authorList>
    </citation>
    <scope>NUCLEOTIDE SEQUENCE [LARGE SCALE GENOMIC DNA]</scope>
    <source>
        <strain evidence="4 5">DSM 43149</strain>
    </source>
</reference>
<feature type="transmembrane region" description="Helical" evidence="1">
    <location>
        <begin position="63"/>
        <end position="82"/>
    </location>
</feature>
<proteinExistence type="predicted"/>
<accession>A0A7W7HU97</accession>
<dbReference type="Proteomes" id="UP000578112">
    <property type="component" value="Unassembled WGS sequence"/>
</dbReference>
<dbReference type="AlphaFoldDB" id="A0A7W7HU97"/>
<organism evidence="4 5">
    <name type="scientific">Actinoplanes digitatis</name>
    <dbReference type="NCBI Taxonomy" id="1868"/>
    <lineage>
        <taxon>Bacteria</taxon>
        <taxon>Bacillati</taxon>
        <taxon>Actinomycetota</taxon>
        <taxon>Actinomycetes</taxon>
        <taxon>Micromonosporales</taxon>
        <taxon>Micromonosporaceae</taxon>
        <taxon>Actinoplanes</taxon>
    </lineage>
</organism>
<keyword evidence="1" id="KW-0472">Membrane</keyword>
<dbReference type="RefSeq" id="WP_184990966.1">
    <property type="nucleotide sequence ID" value="NZ_BOMK01000035.1"/>
</dbReference>
<feature type="domain" description="Cysteinyl-tRNA ligase anticodon binding" evidence="2">
    <location>
        <begin position="170"/>
        <end position="219"/>
    </location>
</feature>
<evidence type="ECO:0000313" key="5">
    <source>
        <dbReference type="Proteomes" id="UP000578112"/>
    </source>
</evidence>
<dbReference type="InterPro" id="IPR057798">
    <property type="entry name" value="PH_YqeB"/>
</dbReference>
<evidence type="ECO:0000259" key="3">
    <source>
        <dbReference type="Pfam" id="PF23494"/>
    </source>
</evidence>
<keyword evidence="1" id="KW-0812">Transmembrane</keyword>
<gene>
    <name evidence="4" type="ORF">BJ971_001443</name>
</gene>
<protein>
    <recommendedName>
        <fullName evidence="6">DUF308 domain-containing protein</fullName>
    </recommendedName>
</protein>
<keyword evidence="1" id="KW-1133">Transmembrane helix</keyword>
<evidence type="ECO:0000259" key="2">
    <source>
        <dbReference type="Pfam" id="PF23493"/>
    </source>
</evidence>
<name>A0A7W7HU97_9ACTN</name>